<dbReference type="PANTHER" id="PTHR23502:SF50">
    <property type="entry name" value="TRANSPORTER, PUTATIVE (AFU_ORTHOLOGUE AFUA_5G00430)-RELATED"/>
    <property type="match status" value="1"/>
</dbReference>
<evidence type="ECO:0000256" key="3">
    <source>
        <dbReference type="ARBA" id="ARBA00022989"/>
    </source>
</evidence>
<sequence>MDFEDTNTESRLPPGTTRLEDLVGDTVFLKPSPTSDPNDPLNWSPHRKAVQTTLLSFYTTFVFASLTVGIPNWELMNADLGVSYDNLSNGFAVNLAALAIGCWLVVPLALRYGRRPVYLGTAFVLFASNVWQSCIQSTGEYFGSQFLCGIAGAINETLFQVTITDLFFVHQRGSIQGLYLICVTIGNYLAPVATGYVGASQGWRWSYRYCAIFIGIIALLMTVFLEETAYAPALEGLPTQQPLPQTSHPAPGADTKKDVATATDNEPADVPDTSVQPAHTRRAIPINHSIPLKSRRQRLALITPSPHPGHSIRQHYAQPLSILFTLPAITFTALQYGISIATLSILATTTSLLYPLPPYHFSTIGIGNMNIPPLIGSILGALYGGPLVDRFILFAAKRWNQGVYEPEMRLCMYPLPALALPAGVLLYGLALAHGRSWVVSAVGAGLVGFGVGGVGDISLTYALDAYTDVIGDAFVAVAAVRNLLAMVLVFVLPRWLQGMGTGRAFGLLGGLIALLVLTCVPMVVWGRELRRRSAGRYRDFAAKQYGARRG</sequence>
<dbReference type="InterPro" id="IPR020846">
    <property type="entry name" value="MFS_dom"/>
</dbReference>
<feature type="transmembrane region" description="Helical" evidence="6">
    <location>
        <begin position="413"/>
        <end position="431"/>
    </location>
</feature>
<dbReference type="PANTHER" id="PTHR23502">
    <property type="entry name" value="MAJOR FACILITATOR SUPERFAMILY"/>
    <property type="match status" value="1"/>
</dbReference>
<feature type="transmembrane region" description="Helical" evidence="6">
    <location>
        <begin position="504"/>
        <end position="526"/>
    </location>
</feature>
<reference evidence="8" key="1">
    <citation type="journal article" date="2020" name="Stud. Mycol.">
        <title>101 Dothideomycetes genomes: a test case for predicting lifestyles and emergence of pathogens.</title>
        <authorList>
            <person name="Haridas S."/>
            <person name="Albert R."/>
            <person name="Binder M."/>
            <person name="Bloem J."/>
            <person name="Labutti K."/>
            <person name="Salamov A."/>
            <person name="Andreopoulos B."/>
            <person name="Baker S."/>
            <person name="Barry K."/>
            <person name="Bills G."/>
            <person name="Bluhm B."/>
            <person name="Cannon C."/>
            <person name="Castanera R."/>
            <person name="Culley D."/>
            <person name="Daum C."/>
            <person name="Ezra D."/>
            <person name="Gonzalez J."/>
            <person name="Henrissat B."/>
            <person name="Kuo A."/>
            <person name="Liang C."/>
            <person name="Lipzen A."/>
            <person name="Lutzoni F."/>
            <person name="Magnuson J."/>
            <person name="Mondo S."/>
            <person name="Nolan M."/>
            <person name="Ohm R."/>
            <person name="Pangilinan J."/>
            <person name="Park H.-J."/>
            <person name="Ramirez L."/>
            <person name="Alfaro M."/>
            <person name="Sun H."/>
            <person name="Tritt A."/>
            <person name="Yoshinaga Y."/>
            <person name="Zwiers L.-H."/>
            <person name="Turgeon B."/>
            <person name="Goodwin S."/>
            <person name="Spatafora J."/>
            <person name="Crous P."/>
            <person name="Grigoriev I."/>
        </authorList>
    </citation>
    <scope>NUCLEOTIDE SEQUENCE</scope>
    <source>
        <strain evidence="8">CBS 121167</strain>
    </source>
</reference>
<organism evidence="8 9">
    <name type="scientific">Aplosporella prunicola CBS 121167</name>
    <dbReference type="NCBI Taxonomy" id="1176127"/>
    <lineage>
        <taxon>Eukaryota</taxon>
        <taxon>Fungi</taxon>
        <taxon>Dikarya</taxon>
        <taxon>Ascomycota</taxon>
        <taxon>Pezizomycotina</taxon>
        <taxon>Dothideomycetes</taxon>
        <taxon>Dothideomycetes incertae sedis</taxon>
        <taxon>Botryosphaeriales</taxon>
        <taxon>Aplosporellaceae</taxon>
        <taxon>Aplosporella</taxon>
    </lineage>
</organism>
<keyword evidence="2 6" id="KW-0812">Transmembrane</keyword>
<keyword evidence="4 6" id="KW-0472">Membrane</keyword>
<dbReference type="GeneID" id="54295352"/>
<dbReference type="Pfam" id="PF07690">
    <property type="entry name" value="MFS_1"/>
    <property type="match status" value="1"/>
</dbReference>
<evidence type="ECO:0000259" key="7">
    <source>
        <dbReference type="PROSITE" id="PS50850"/>
    </source>
</evidence>
<dbReference type="Gene3D" id="1.20.1250.20">
    <property type="entry name" value="MFS general substrate transporter like domains"/>
    <property type="match status" value="1"/>
</dbReference>
<evidence type="ECO:0000313" key="9">
    <source>
        <dbReference type="Proteomes" id="UP000799438"/>
    </source>
</evidence>
<feature type="transmembrane region" description="Helical" evidence="6">
    <location>
        <begin position="374"/>
        <end position="393"/>
    </location>
</feature>
<feature type="transmembrane region" description="Helical" evidence="6">
    <location>
        <begin position="91"/>
        <end position="110"/>
    </location>
</feature>
<dbReference type="SUPFAM" id="SSF103473">
    <property type="entry name" value="MFS general substrate transporter"/>
    <property type="match status" value="1"/>
</dbReference>
<dbReference type="Proteomes" id="UP000799438">
    <property type="component" value="Unassembled WGS sequence"/>
</dbReference>
<evidence type="ECO:0000256" key="2">
    <source>
        <dbReference type="ARBA" id="ARBA00022692"/>
    </source>
</evidence>
<keyword evidence="9" id="KW-1185">Reference proteome</keyword>
<dbReference type="GO" id="GO:0005886">
    <property type="term" value="C:plasma membrane"/>
    <property type="evidence" value="ECO:0007669"/>
    <property type="project" value="TreeGrafter"/>
</dbReference>
<feature type="domain" description="Major facilitator superfamily (MFS) profile" evidence="7">
    <location>
        <begin position="48"/>
        <end position="527"/>
    </location>
</feature>
<feature type="region of interest" description="Disordered" evidence="5">
    <location>
        <begin position="240"/>
        <end position="278"/>
    </location>
</feature>
<feature type="transmembrane region" description="Helical" evidence="6">
    <location>
        <begin position="53"/>
        <end position="71"/>
    </location>
</feature>
<dbReference type="InterPro" id="IPR036259">
    <property type="entry name" value="MFS_trans_sf"/>
</dbReference>
<feature type="transmembrane region" description="Helical" evidence="6">
    <location>
        <begin position="437"/>
        <end position="461"/>
    </location>
</feature>
<evidence type="ECO:0000256" key="6">
    <source>
        <dbReference type="SAM" id="Phobius"/>
    </source>
</evidence>
<dbReference type="RefSeq" id="XP_033402666.1">
    <property type="nucleotide sequence ID" value="XM_033537856.1"/>
</dbReference>
<feature type="transmembrane region" description="Helical" evidence="6">
    <location>
        <begin position="473"/>
        <end position="492"/>
    </location>
</feature>
<evidence type="ECO:0000313" key="8">
    <source>
        <dbReference type="EMBL" id="KAF2146958.1"/>
    </source>
</evidence>
<dbReference type="EMBL" id="ML995475">
    <property type="protein sequence ID" value="KAF2146958.1"/>
    <property type="molecule type" value="Genomic_DNA"/>
</dbReference>
<comment type="subcellular location">
    <subcellularLocation>
        <location evidence="1">Membrane</location>
        <topology evidence="1">Multi-pass membrane protein</topology>
    </subcellularLocation>
</comment>
<evidence type="ECO:0000256" key="5">
    <source>
        <dbReference type="SAM" id="MobiDB-lite"/>
    </source>
</evidence>
<dbReference type="PROSITE" id="PS50850">
    <property type="entry name" value="MFS"/>
    <property type="match status" value="1"/>
</dbReference>
<evidence type="ECO:0000256" key="1">
    <source>
        <dbReference type="ARBA" id="ARBA00004141"/>
    </source>
</evidence>
<protein>
    <recommendedName>
        <fullName evidence="7">Major facilitator superfamily (MFS) profile domain-containing protein</fullName>
    </recommendedName>
</protein>
<evidence type="ECO:0000256" key="4">
    <source>
        <dbReference type="ARBA" id="ARBA00023136"/>
    </source>
</evidence>
<feature type="transmembrane region" description="Helical" evidence="6">
    <location>
        <begin position="205"/>
        <end position="225"/>
    </location>
</feature>
<keyword evidence="3 6" id="KW-1133">Transmembrane helix</keyword>
<dbReference type="InterPro" id="IPR011701">
    <property type="entry name" value="MFS"/>
</dbReference>
<feature type="transmembrane region" description="Helical" evidence="6">
    <location>
        <begin position="322"/>
        <end position="354"/>
    </location>
</feature>
<gene>
    <name evidence="8" type="ORF">K452DRAFT_242209</name>
</gene>
<accession>A0A6A6BT35</accession>
<feature type="transmembrane region" description="Helical" evidence="6">
    <location>
        <begin position="178"/>
        <end position="199"/>
    </location>
</feature>
<dbReference type="AlphaFoldDB" id="A0A6A6BT35"/>
<name>A0A6A6BT35_9PEZI</name>
<dbReference type="GO" id="GO:0022857">
    <property type="term" value="F:transmembrane transporter activity"/>
    <property type="evidence" value="ECO:0007669"/>
    <property type="project" value="InterPro"/>
</dbReference>
<dbReference type="OrthoDB" id="5215911at2759"/>
<proteinExistence type="predicted"/>